<comment type="similarity">
    <text evidence="1">Belongs to the Gfo/Idh/MocA family.</text>
</comment>
<dbReference type="Pfam" id="PF22725">
    <property type="entry name" value="GFO_IDH_MocA_C3"/>
    <property type="match status" value="1"/>
</dbReference>
<dbReference type="RefSeq" id="WP_006779914.1">
    <property type="nucleotide sequence ID" value="NZ_CP040506.1"/>
</dbReference>
<keyword evidence="6" id="KW-1185">Reference proteome</keyword>
<protein>
    <submittedName>
        <fullName evidence="5">Uncharacterized protein</fullName>
    </submittedName>
</protein>
<dbReference type="Gene3D" id="3.30.360.10">
    <property type="entry name" value="Dihydrodipicolinate Reductase, domain 2"/>
    <property type="match status" value="1"/>
</dbReference>
<name>G5IEK7_9FIRM</name>
<dbReference type="InterPro" id="IPR000683">
    <property type="entry name" value="Gfo/Idh/MocA-like_OxRdtase_N"/>
</dbReference>
<dbReference type="EMBL" id="ADLN01000036">
    <property type="protein sequence ID" value="EHI60060.1"/>
    <property type="molecule type" value="Genomic_DNA"/>
</dbReference>
<dbReference type="OrthoDB" id="9783105at2"/>
<dbReference type="PANTHER" id="PTHR22604:SF105">
    <property type="entry name" value="TRANS-1,2-DIHYDROBENZENE-1,2-DIOL DEHYDROGENASE"/>
    <property type="match status" value="1"/>
</dbReference>
<evidence type="ECO:0000313" key="5">
    <source>
        <dbReference type="EMBL" id="EHI60060.1"/>
    </source>
</evidence>
<dbReference type="Proteomes" id="UP000005384">
    <property type="component" value="Unassembled WGS sequence"/>
</dbReference>
<dbReference type="GO" id="GO:0016491">
    <property type="term" value="F:oxidoreductase activity"/>
    <property type="evidence" value="ECO:0007669"/>
    <property type="project" value="UniProtKB-KW"/>
</dbReference>
<dbReference type="InterPro" id="IPR050984">
    <property type="entry name" value="Gfo/Idh/MocA_domain"/>
</dbReference>
<keyword evidence="2" id="KW-0560">Oxidoreductase</keyword>
<proteinExistence type="inferred from homology"/>
<evidence type="ECO:0000313" key="6">
    <source>
        <dbReference type="Proteomes" id="UP000005384"/>
    </source>
</evidence>
<reference evidence="5 6" key="1">
    <citation type="submission" date="2011-08" db="EMBL/GenBank/DDBJ databases">
        <title>The Genome Sequence of Clostridium hathewayi WAL-18680.</title>
        <authorList>
            <consortium name="The Broad Institute Genome Sequencing Platform"/>
            <person name="Earl A."/>
            <person name="Ward D."/>
            <person name="Feldgarden M."/>
            <person name="Gevers D."/>
            <person name="Finegold S.M."/>
            <person name="Summanen P.H."/>
            <person name="Molitoris D.R."/>
            <person name="Song M."/>
            <person name="Daigneault M."/>
            <person name="Allen-Vercoe E."/>
            <person name="Young S.K."/>
            <person name="Zeng Q."/>
            <person name="Gargeya S."/>
            <person name="Fitzgerald M."/>
            <person name="Haas B."/>
            <person name="Abouelleil A."/>
            <person name="Alvarado L."/>
            <person name="Arachchi H.M."/>
            <person name="Berlin A."/>
            <person name="Brown A."/>
            <person name="Chapman S.B."/>
            <person name="Chen Z."/>
            <person name="Dunbar C."/>
            <person name="Freedman E."/>
            <person name="Gearin G."/>
            <person name="Gellesch M."/>
            <person name="Goldberg J."/>
            <person name="Griggs A."/>
            <person name="Gujja S."/>
            <person name="Heiman D."/>
            <person name="Howarth C."/>
            <person name="Larson L."/>
            <person name="Lui A."/>
            <person name="MacDonald P.J.P."/>
            <person name="Montmayeur A."/>
            <person name="Murphy C."/>
            <person name="Neiman D."/>
            <person name="Pearson M."/>
            <person name="Priest M."/>
            <person name="Roberts A."/>
            <person name="Saif S."/>
            <person name="Shea T."/>
            <person name="Shenoy N."/>
            <person name="Sisk P."/>
            <person name="Stolte C."/>
            <person name="Sykes S."/>
            <person name="Wortman J."/>
            <person name="Nusbaum C."/>
            <person name="Birren B."/>
        </authorList>
    </citation>
    <scope>NUCLEOTIDE SEQUENCE [LARGE SCALE GENOMIC DNA]</scope>
    <source>
        <strain evidence="5 6">WAL-18680</strain>
    </source>
</reference>
<accession>G5IEK7</accession>
<gene>
    <name evidence="5" type="ORF">HMPREF9473_01934</name>
</gene>
<dbReference type="PATRIC" id="fig|742737.3.peg.1960"/>
<dbReference type="InterPro" id="IPR036291">
    <property type="entry name" value="NAD(P)-bd_dom_sf"/>
</dbReference>
<organism evidence="5 6">
    <name type="scientific">Hungatella hathewayi WAL-18680</name>
    <dbReference type="NCBI Taxonomy" id="742737"/>
    <lineage>
        <taxon>Bacteria</taxon>
        <taxon>Bacillati</taxon>
        <taxon>Bacillota</taxon>
        <taxon>Clostridia</taxon>
        <taxon>Lachnospirales</taxon>
        <taxon>Lachnospiraceae</taxon>
        <taxon>Hungatella</taxon>
    </lineage>
</organism>
<dbReference type="AlphaFoldDB" id="G5IEK7"/>
<evidence type="ECO:0000256" key="1">
    <source>
        <dbReference type="ARBA" id="ARBA00010928"/>
    </source>
</evidence>
<comment type="caution">
    <text evidence="5">The sequence shown here is derived from an EMBL/GenBank/DDBJ whole genome shotgun (WGS) entry which is preliminary data.</text>
</comment>
<dbReference type="SUPFAM" id="SSF55347">
    <property type="entry name" value="Glyceraldehyde-3-phosphate dehydrogenase-like, C-terminal domain"/>
    <property type="match status" value="1"/>
</dbReference>
<dbReference type="InterPro" id="IPR055170">
    <property type="entry name" value="GFO_IDH_MocA-like_dom"/>
</dbReference>
<feature type="domain" description="Gfo/Idh/MocA-like oxidoreductase N-terminal" evidence="3">
    <location>
        <begin position="5"/>
        <end position="120"/>
    </location>
</feature>
<dbReference type="HOGENOM" id="CLU_023194_7_2_9"/>
<evidence type="ECO:0000256" key="2">
    <source>
        <dbReference type="ARBA" id="ARBA00023002"/>
    </source>
</evidence>
<sequence>MVNYNWAMVGAGGIASEMAEALKELGGGVYGVCASRYESAEAFSRKHGVLHAFGSCEEMLGDSKVDIVYVATPHNLHYEVIKKALLAGKHVLCEKSITVDAGQLEELVALAAERKLILQEAMTIYHMPLYKKLREVAASGAIGDIKMVQVNFGSCKEYDVNNRFFNKDLAGGALLDIGVYAAAFARSFLSERPEEVLTTVKYFETGVDEQSGIILKNSRDEMAVMALTMRAKQPKRGVVAGEKGYIEVNNYPRADRAVIVYTEDGRTEELACGEMGRALCYEVEDMEAAVSHGGGQLELEYTRDVMHILTEVKRQWEMK</sequence>
<dbReference type="GO" id="GO:0000166">
    <property type="term" value="F:nucleotide binding"/>
    <property type="evidence" value="ECO:0007669"/>
    <property type="project" value="InterPro"/>
</dbReference>
<dbReference type="Pfam" id="PF01408">
    <property type="entry name" value="GFO_IDH_MocA"/>
    <property type="match status" value="1"/>
</dbReference>
<dbReference type="SUPFAM" id="SSF51735">
    <property type="entry name" value="NAD(P)-binding Rossmann-fold domains"/>
    <property type="match status" value="1"/>
</dbReference>
<evidence type="ECO:0000259" key="3">
    <source>
        <dbReference type="Pfam" id="PF01408"/>
    </source>
</evidence>
<dbReference type="Gene3D" id="3.40.50.720">
    <property type="entry name" value="NAD(P)-binding Rossmann-like Domain"/>
    <property type="match status" value="1"/>
</dbReference>
<dbReference type="PANTHER" id="PTHR22604">
    <property type="entry name" value="OXIDOREDUCTASES"/>
    <property type="match status" value="1"/>
</dbReference>
<evidence type="ECO:0000259" key="4">
    <source>
        <dbReference type="Pfam" id="PF22725"/>
    </source>
</evidence>
<feature type="domain" description="GFO/IDH/MocA-like oxidoreductase" evidence="4">
    <location>
        <begin position="130"/>
        <end position="247"/>
    </location>
</feature>